<dbReference type="EMBL" id="CP012159">
    <property type="protein sequence ID" value="AKT40136.1"/>
    <property type="molecule type" value="Genomic_DNA"/>
</dbReference>
<accession>A0A0K1EH00</accession>
<dbReference type="RefSeq" id="WP_050432114.1">
    <property type="nucleotide sequence ID" value="NZ_CP012159.1"/>
</dbReference>
<name>A0A0K1EH00_CHOCO</name>
<keyword evidence="4" id="KW-1185">Reference proteome</keyword>
<sequence length="483" mass="52260">MARHELPPSPPRRETTTGTLLRDDEVRSGARALAPFESKGTALLQPSRGRLFWSTLPLGLGTLWVFTVITLDRGSLAIYGILLAQLALLARHLPAPENQGTVRVDPDGVRFAGDLLVAHAEIQHALLIPRPGEAPLVRIARHAKKPPLEIRVADEAEGERLIESLGMDAPRAVAHIELPMRYQAYPVGGLAWLAFTALLFGGLSLVGTHVTGSFTVFLAILLVPLQLRSLLRTHLQIGPDGLLIRTLWHRRFVPYRDLGALRMVDANPPTVSSALHKRPERGLLLTLTSGESIRLLVEASYWYPFTSVDAVERRIRTAWAAHDASRDLDEAHLTEVLAPRGRDLPAWLDSLRALGSGASAGPRQAAVPADVLWRMLESPTAPPAARAGAAVALSVSESADPVRFGEAARAVVEPRLRVAIEAASGGRDAELGAVLEALATDEAALTAATQARLAQEHAAPEPRRRRRTSARRRASPSPEDDES</sequence>
<feature type="region of interest" description="Disordered" evidence="1">
    <location>
        <begin position="448"/>
        <end position="483"/>
    </location>
</feature>
<feature type="transmembrane region" description="Helical" evidence="2">
    <location>
        <begin position="51"/>
        <end position="70"/>
    </location>
</feature>
<dbReference type="Proteomes" id="UP000067626">
    <property type="component" value="Chromosome"/>
</dbReference>
<keyword evidence="2" id="KW-0812">Transmembrane</keyword>
<feature type="compositionally biased region" description="Basic residues" evidence="1">
    <location>
        <begin position="463"/>
        <end position="474"/>
    </location>
</feature>
<dbReference type="AlphaFoldDB" id="A0A0K1EH00"/>
<evidence type="ECO:0000313" key="3">
    <source>
        <dbReference type="EMBL" id="AKT40136.1"/>
    </source>
</evidence>
<evidence type="ECO:0000313" key="4">
    <source>
        <dbReference type="Proteomes" id="UP000067626"/>
    </source>
</evidence>
<dbReference type="KEGG" id="ccro:CMC5_042890"/>
<reference evidence="3 4" key="1">
    <citation type="submission" date="2015-07" db="EMBL/GenBank/DDBJ databases">
        <title>Genome analysis of myxobacterium Chondromyces crocatus Cm c5 reveals a high potential for natural compound synthesis and the genetic basis for the loss of fruiting body formation.</title>
        <authorList>
            <person name="Zaburannyi N."/>
            <person name="Bunk B."/>
            <person name="Maier J."/>
            <person name="Overmann J."/>
            <person name="Mueller R."/>
        </authorList>
    </citation>
    <scope>NUCLEOTIDE SEQUENCE [LARGE SCALE GENOMIC DNA]</scope>
    <source>
        <strain evidence="3 4">Cm c5</strain>
    </source>
</reference>
<gene>
    <name evidence="3" type="ORF">CMC5_042890</name>
</gene>
<protein>
    <submittedName>
        <fullName evidence="3">Uncharacterized protein</fullName>
    </submittedName>
</protein>
<keyword evidence="2" id="KW-0472">Membrane</keyword>
<keyword evidence="2" id="KW-1133">Transmembrane helix</keyword>
<dbReference type="OrthoDB" id="5513673at2"/>
<evidence type="ECO:0000256" key="2">
    <source>
        <dbReference type="SAM" id="Phobius"/>
    </source>
</evidence>
<evidence type="ECO:0000256" key="1">
    <source>
        <dbReference type="SAM" id="MobiDB-lite"/>
    </source>
</evidence>
<dbReference type="STRING" id="52.CMC5_042890"/>
<proteinExistence type="predicted"/>
<feature type="transmembrane region" description="Helical" evidence="2">
    <location>
        <begin position="184"/>
        <end position="203"/>
    </location>
</feature>
<organism evidence="3 4">
    <name type="scientific">Chondromyces crocatus</name>
    <dbReference type="NCBI Taxonomy" id="52"/>
    <lineage>
        <taxon>Bacteria</taxon>
        <taxon>Pseudomonadati</taxon>
        <taxon>Myxococcota</taxon>
        <taxon>Polyangia</taxon>
        <taxon>Polyangiales</taxon>
        <taxon>Polyangiaceae</taxon>
        <taxon>Chondromyces</taxon>
    </lineage>
</organism>